<sequence>MPLAAGCDIAFGFGGALVGAIGVVPMFCAVMPVLHGTKRAGIGRGMASIVISFGFLMVAGGIAWMVIPKCFLTFTVGMVVGYFAMLALLTALALRRS</sequence>
<dbReference type="Proteomes" id="UP000746751">
    <property type="component" value="Unassembled WGS sequence"/>
</dbReference>
<reference evidence="2" key="2">
    <citation type="submission" date="2021-09" db="EMBL/GenBank/DDBJ databases">
        <authorList>
            <person name="Gilroy R."/>
        </authorList>
    </citation>
    <scope>NUCLEOTIDE SEQUENCE</scope>
    <source>
        <strain evidence="2">ChiGjej2B2-7701</strain>
    </source>
</reference>
<evidence type="ECO:0000313" key="2">
    <source>
        <dbReference type="EMBL" id="HJG31513.1"/>
    </source>
</evidence>
<accession>A0A921LTN3</accession>
<feature type="transmembrane region" description="Helical" evidence="1">
    <location>
        <begin position="46"/>
        <end position="67"/>
    </location>
</feature>
<feature type="transmembrane region" description="Helical" evidence="1">
    <location>
        <begin position="12"/>
        <end position="34"/>
    </location>
</feature>
<name>A0A921LTN3_9ACTN</name>
<reference evidence="2" key="1">
    <citation type="journal article" date="2021" name="PeerJ">
        <title>Extensive microbial diversity within the chicken gut microbiome revealed by metagenomics and culture.</title>
        <authorList>
            <person name="Gilroy R."/>
            <person name="Ravi A."/>
            <person name="Getino M."/>
            <person name="Pursley I."/>
            <person name="Horton D.L."/>
            <person name="Alikhan N.F."/>
            <person name="Baker D."/>
            <person name="Gharbi K."/>
            <person name="Hall N."/>
            <person name="Watson M."/>
            <person name="Adriaenssens E.M."/>
            <person name="Foster-Nyarko E."/>
            <person name="Jarju S."/>
            <person name="Secka A."/>
            <person name="Antonio M."/>
            <person name="Oren A."/>
            <person name="Chaudhuri R.R."/>
            <person name="La Ragione R."/>
            <person name="Hildebrand F."/>
            <person name="Pallen M.J."/>
        </authorList>
    </citation>
    <scope>NUCLEOTIDE SEQUENCE</scope>
    <source>
        <strain evidence="2">ChiGjej2B2-7701</strain>
    </source>
</reference>
<dbReference type="EMBL" id="DYVF01000052">
    <property type="protein sequence ID" value="HJG31513.1"/>
    <property type="molecule type" value="Genomic_DNA"/>
</dbReference>
<evidence type="ECO:0000256" key="1">
    <source>
        <dbReference type="SAM" id="Phobius"/>
    </source>
</evidence>
<evidence type="ECO:0000313" key="3">
    <source>
        <dbReference type="Proteomes" id="UP000746751"/>
    </source>
</evidence>
<proteinExistence type="predicted"/>
<keyword evidence="1" id="KW-0472">Membrane</keyword>
<gene>
    <name evidence="2" type="ORF">K8U80_08995</name>
</gene>
<keyword evidence="1" id="KW-1133">Transmembrane helix</keyword>
<feature type="transmembrane region" description="Helical" evidence="1">
    <location>
        <begin position="73"/>
        <end position="94"/>
    </location>
</feature>
<protein>
    <submittedName>
        <fullName evidence="2">Uncharacterized protein</fullName>
    </submittedName>
</protein>
<dbReference type="AlphaFoldDB" id="A0A921LTN3"/>
<organism evidence="2 3">
    <name type="scientific">Collinsella ihumii</name>
    <dbReference type="NCBI Taxonomy" id="1720204"/>
    <lineage>
        <taxon>Bacteria</taxon>
        <taxon>Bacillati</taxon>
        <taxon>Actinomycetota</taxon>
        <taxon>Coriobacteriia</taxon>
        <taxon>Coriobacteriales</taxon>
        <taxon>Coriobacteriaceae</taxon>
        <taxon>Collinsella</taxon>
    </lineage>
</organism>
<keyword evidence="1" id="KW-0812">Transmembrane</keyword>
<comment type="caution">
    <text evidence="2">The sequence shown here is derived from an EMBL/GenBank/DDBJ whole genome shotgun (WGS) entry which is preliminary data.</text>
</comment>